<dbReference type="AlphaFoldDB" id="A0A7W9G5U8"/>
<evidence type="ECO:0000256" key="1">
    <source>
        <dbReference type="SAM" id="MobiDB-lite"/>
    </source>
</evidence>
<proteinExistence type="predicted"/>
<evidence type="ECO:0000313" key="3">
    <source>
        <dbReference type="Proteomes" id="UP000579153"/>
    </source>
</evidence>
<dbReference type="RefSeq" id="WP_185071200.1">
    <property type="nucleotide sequence ID" value="NZ_JACHMB010000001.1"/>
</dbReference>
<sequence length="95" mass="9317">MSSGFAPGVGPGVGGLKPGPGAPLPAGADVPASPGAGVCDTTTASPRSGSLPAARTSPTDMNPAIAAAKANRTNVPRCFMTLTLTPFEETTLKPR</sequence>
<dbReference type="EMBL" id="JACHMB010000001">
    <property type="protein sequence ID" value="MBB5777667.1"/>
    <property type="molecule type" value="Genomic_DNA"/>
</dbReference>
<reference evidence="2 3" key="1">
    <citation type="submission" date="2020-08" db="EMBL/GenBank/DDBJ databases">
        <title>Sequencing the genomes of 1000 actinobacteria strains.</title>
        <authorList>
            <person name="Klenk H.-P."/>
        </authorList>
    </citation>
    <scope>NUCLEOTIDE SEQUENCE [LARGE SCALE GENOMIC DNA]</scope>
    <source>
        <strain evidence="2 3">DSM 45507</strain>
    </source>
</reference>
<keyword evidence="3" id="KW-1185">Reference proteome</keyword>
<comment type="caution">
    <text evidence="2">The sequence shown here is derived from an EMBL/GenBank/DDBJ whole genome shotgun (WGS) entry which is preliminary data.</text>
</comment>
<gene>
    <name evidence="2" type="ORF">HD596_004423</name>
</gene>
<feature type="region of interest" description="Disordered" evidence="1">
    <location>
        <begin position="1"/>
        <end position="70"/>
    </location>
</feature>
<name>A0A7W9G5U8_9ACTN</name>
<evidence type="ECO:0000313" key="2">
    <source>
        <dbReference type="EMBL" id="MBB5777667.1"/>
    </source>
</evidence>
<accession>A0A7W9G5U8</accession>
<feature type="compositionally biased region" description="Gly residues" evidence="1">
    <location>
        <begin position="7"/>
        <end position="18"/>
    </location>
</feature>
<dbReference type="Proteomes" id="UP000579153">
    <property type="component" value="Unassembled WGS sequence"/>
</dbReference>
<organism evidence="2 3">
    <name type="scientific">Nonomuraea jabiensis</name>
    <dbReference type="NCBI Taxonomy" id="882448"/>
    <lineage>
        <taxon>Bacteria</taxon>
        <taxon>Bacillati</taxon>
        <taxon>Actinomycetota</taxon>
        <taxon>Actinomycetes</taxon>
        <taxon>Streptosporangiales</taxon>
        <taxon>Streptosporangiaceae</taxon>
        <taxon>Nonomuraea</taxon>
    </lineage>
</organism>
<protein>
    <submittedName>
        <fullName evidence="2">Uncharacterized protein</fullName>
    </submittedName>
</protein>